<organism evidence="1 2">
    <name type="scientific">Sulfurisphaera ohwakuensis</name>
    <dbReference type="NCBI Taxonomy" id="69656"/>
    <lineage>
        <taxon>Archaea</taxon>
        <taxon>Thermoproteota</taxon>
        <taxon>Thermoprotei</taxon>
        <taxon>Sulfolobales</taxon>
        <taxon>Sulfolobaceae</taxon>
        <taxon>Sulfurisphaera</taxon>
    </lineage>
</organism>
<name>A0A7J9RXC4_SULOH</name>
<protein>
    <submittedName>
        <fullName evidence="1">Uncharacterized protein</fullName>
    </submittedName>
</protein>
<gene>
    <name evidence="1" type="ORF">HNQ62_002676</name>
</gene>
<comment type="caution">
    <text evidence="1">The sequence shown here is derived from an EMBL/GenBank/DDBJ whole genome shotgun (WGS) entry which is preliminary data.</text>
</comment>
<sequence>MFPWVLCLLGLSVMVGRGSWSRAKDMVNGRVVTKAVDEMWTYLFRNAWAFLQVVFHVFCLY</sequence>
<proteinExistence type="predicted"/>
<accession>A0A7J9RXC4</accession>
<evidence type="ECO:0000313" key="1">
    <source>
        <dbReference type="EMBL" id="MBB5254902.1"/>
    </source>
</evidence>
<dbReference type="Proteomes" id="UP000582213">
    <property type="component" value="Unassembled WGS sequence"/>
</dbReference>
<evidence type="ECO:0000313" key="2">
    <source>
        <dbReference type="Proteomes" id="UP000582213"/>
    </source>
</evidence>
<reference evidence="1 2" key="1">
    <citation type="submission" date="2020-08" db="EMBL/GenBank/DDBJ databases">
        <title>Genomic Encyclopedia of Type Strains, Phase IV (KMG-IV): sequencing the most valuable type-strain genomes for metagenomic binning, comparative biology and taxonomic classification.</title>
        <authorList>
            <person name="Goeker M."/>
        </authorList>
    </citation>
    <scope>NUCLEOTIDE SEQUENCE [LARGE SCALE GENOMIC DNA]</scope>
    <source>
        <strain evidence="1 2">DSM 12421</strain>
    </source>
</reference>
<dbReference type="AlphaFoldDB" id="A0A7J9RXC4"/>
<dbReference type="EMBL" id="JACHFY010000029">
    <property type="protein sequence ID" value="MBB5254902.1"/>
    <property type="molecule type" value="Genomic_DNA"/>
</dbReference>